<dbReference type="CDD" id="cd00293">
    <property type="entry name" value="USP-like"/>
    <property type="match status" value="1"/>
</dbReference>
<sequence>MPDDRLITVAIHTYDHAVALKNLLESEGVNAVLQNVNLSHPAVSSGVRVRIHESDLPLALRIIENTDIFDSLKSTEVDGALNPMILVPIDFSDYSVKACDIALHLASRHKTHITLLNTYLDPYLSGNIQLSDSLSYDIAESEMRRTLDAEARRLMDEFIRKLRNRMKLNEIPPVKITSEITEGVPEEAITEYAKENKPQLIVMGTRGKGKKEKELIGSVTAEVLDSCRFPVLTVPESVNLSKADDIKHVVLFSNLDQEDILALDAIYRFFSDEHFNVTIVNVPDKKHSKSGRQAADALKGYCELHYPRFTFTVADLSLSSIVEDFNAIQQRQPVDLIAVPNKKKNIFARLFNPSLAHRLLFHSDIPMMVIPV</sequence>
<evidence type="ECO:0000313" key="3">
    <source>
        <dbReference type="EMBL" id="QCD34958.1"/>
    </source>
</evidence>
<dbReference type="InterPro" id="IPR006016">
    <property type="entry name" value="UspA"/>
</dbReference>
<evidence type="ECO:0000259" key="2">
    <source>
        <dbReference type="Pfam" id="PF00582"/>
    </source>
</evidence>
<dbReference type="OrthoDB" id="9788959at2"/>
<dbReference type="PANTHER" id="PTHR46268">
    <property type="entry name" value="STRESS RESPONSE PROTEIN NHAX"/>
    <property type="match status" value="1"/>
</dbReference>
<dbReference type="PRINTS" id="PR01438">
    <property type="entry name" value="UNVRSLSTRESS"/>
</dbReference>
<dbReference type="Gene3D" id="3.40.50.12370">
    <property type="match status" value="1"/>
</dbReference>
<accession>A0A4P7VNR0</accession>
<dbReference type="EMBL" id="CP039393">
    <property type="protein sequence ID" value="QCD34958.1"/>
    <property type="molecule type" value="Genomic_DNA"/>
</dbReference>
<dbReference type="PANTHER" id="PTHR46268:SF6">
    <property type="entry name" value="UNIVERSAL STRESS PROTEIN UP12"/>
    <property type="match status" value="1"/>
</dbReference>
<reference evidence="3 4" key="1">
    <citation type="submission" date="2019-02" db="EMBL/GenBank/DDBJ databases">
        <title>Isolation and identification of novel species under the genus Muribaculum.</title>
        <authorList>
            <person name="Miyake S."/>
            <person name="Ding Y."/>
            <person name="Low A."/>
            <person name="Soh M."/>
            <person name="Seedorf H."/>
        </authorList>
    </citation>
    <scope>NUCLEOTIDE SEQUENCE [LARGE SCALE GENOMIC DNA]</scope>
    <source>
        <strain evidence="3 4">TLL-A4</strain>
    </source>
</reference>
<protein>
    <submittedName>
        <fullName evidence="3">Universal stress protein</fullName>
    </submittedName>
</protein>
<evidence type="ECO:0000313" key="4">
    <source>
        <dbReference type="Proteomes" id="UP000297031"/>
    </source>
</evidence>
<dbReference type="SUPFAM" id="SSF52402">
    <property type="entry name" value="Adenine nucleotide alpha hydrolases-like"/>
    <property type="match status" value="2"/>
</dbReference>
<dbReference type="InterPro" id="IPR006015">
    <property type="entry name" value="Universal_stress_UspA"/>
</dbReference>
<organism evidence="3 4">
    <name type="scientific">Muribaculum gordoncarteri</name>
    <dbReference type="NCBI Taxonomy" id="2530390"/>
    <lineage>
        <taxon>Bacteria</taxon>
        <taxon>Pseudomonadati</taxon>
        <taxon>Bacteroidota</taxon>
        <taxon>Bacteroidia</taxon>
        <taxon>Bacteroidales</taxon>
        <taxon>Muribaculaceae</taxon>
        <taxon>Muribaculum</taxon>
    </lineage>
</organism>
<feature type="domain" description="UspA" evidence="2">
    <location>
        <begin position="85"/>
        <end position="235"/>
    </location>
</feature>
<dbReference type="Pfam" id="PF00582">
    <property type="entry name" value="Usp"/>
    <property type="match status" value="1"/>
</dbReference>
<gene>
    <name evidence="3" type="ORF">E7746_03210</name>
</gene>
<dbReference type="RefSeq" id="WP_136409813.1">
    <property type="nucleotide sequence ID" value="NZ_CP039393.1"/>
</dbReference>
<dbReference type="KEGG" id="mgod:E7746_03210"/>
<dbReference type="AlphaFoldDB" id="A0A4P7VNR0"/>
<name>A0A4P7VNR0_9BACT</name>
<comment type="similarity">
    <text evidence="1">Belongs to the universal stress protein A family.</text>
</comment>
<dbReference type="Proteomes" id="UP000297031">
    <property type="component" value="Chromosome"/>
</dbReference>
<keyword evidence="4" id="KW-1185">Reference proteome</keyword>
<evidence type="ECO:0000256" key="1">
    <source>
        <dbReference type="ARBA" id="ARBA00008791"/>
    </source>
</evidence>
<proteinExistence type="inferred from homology"/>